<name>J5KQC6_9GAMM</name>
<dbReference type="EMBL" id="JH611164">
    <property type="protein sequence ID" value="EJP73736.1"/>
    <property type="molecule type" value="Genomic_DNA"/>
</dbReference>
<proteinExistence type="predicted"/>
<gene>
    <name evidence="1" type="ORF">NT02SARS_0418</name>
</gene>
<organism evidence="1 2">
    <name type="scientific">SAR86 cluster bacterium SAR86B</name>
    <dbReference type="NCBI Taxonomy" id="1123867"/>
    <lineage>
        <taxon>Bacteria</taxon>
        <taxon>Pseudomonadati</taxon>
        <taxon>Pseudomonadota</taxon>
        <taxon>Gammaproteobacteria</taxon>
        <taxon>SAR86 cluster</taxon>
    </lineage>
</organism>
<protein>
    <submittedName>
        <fullName evidence="1">PhzF family phenazine biosynthesis protein</fullName>
    </submittedName>
</protein>
<reference evidence="1 2" key="1">
    <citation type="journal article" date="2012" name="ISME J.">
        <title>Genomic insights to SAR86, an abundant and uncultivated marine bacterial lineage.</title>
        <authorList>
            <person name="Dupont C.L."/>
            <person name="Rusch D.B."/>
            <person name="Yooseph S."/>
            <person name="Lombardo M.J."/>
            <person name="Richter R.A."/>
            <person name="Valas R."/>
            <person name="Novotny M."/>
            <person name="Yee-Greenbaum J."/>
            <person name="Selengut J.D."/>
            <person name="Haft D.H."/>
            <person name="Halpern A.L."/>
            <person name="Lasken R.S."/>
            <person name="Nealson K."/>
            <person name="Friedman R."/>
            <person name="Venter J.C."/>
        </authorList>
    </citation>
    <scope>NUCLEOTIDE SEQUENCE [LARGE SCALE GENOMIC DNA]</scope>
</reference>
<dbReference type="AlphaFoldDB" id="J5KQC6"/>
<dbReference type="SUPFAM" id="SSF54506">
    <property type="entry name" value="Diaminopimelate epimerase-like"/>
    <property type="match status" value="1"/>
</dbReference>
<dbReference type="HOGENOM" id="CLU_3122515_0_0_6"/>
<evidence type="ECO:0000313" key="1">
    <source>
        <dbReference type="EMBL" id="EJP73736.1"/>
    </source>
</evidence>
<dbReference type="Gene3D" id="3.10.310.10">
    <property type="entry name" value="Diaminopimelate Epimerase, Chain A, domain 1"/>
    <property type="match status" value="1"/>
</dbReference>
<accession>J5KQC6</accession>
<dbReference type="Proteomes" id="UP000010116">
    <property type="component" value="Unassembled WGS sequence"/>
</dbReference>
<sequence>MPYWSKRLGKNKLTANQVSQRGGVLYCEYEGTRTLISGKAIVFLTGMIEA</sequence>
<evidence type="ECO:0000313" key="2">
    <source>
        <dbReference type="Proteomes" id="UP000010116"/>
    </source>
</evidence>